<feature type="region of interest" description="Disordered" evidence="1">
    <location>
        <begin position="1"/>
        <end position="27"/>
    </location>
</feature>
<gene>
    <name evidence="3" type="ORF">EBO15_25735</name>
</gene>
<sequence length="76" mass="8105">MRTMQHTTPSRSALANASWRKSSRSQAEGAECVELARIAATVCVRDSKDADGPALALSPGHARTLTARIKNGELDL</sequence>
<dbReference type="AlphaFoldDB" id="A0A3M2LUT9"/>
<proteinExistence type="predicted"/>
<feature type="domain" description="DUF397" evidence="2">
    <location>
        <begin position="17"/>
        <end position="70"/>
    </location>
</feature>
<dbReference type="OrthoDB" id="3483262at2"/>
<dbReference type="InterPro" id="IPR007278">
    <property type="entry name" value="DUF397"/>
</dbReference>
<protein>
    <submittedName>
        <fullName evidence="3">DUF397 domain-containing protein</fullName>
    </submittedName>
</protein>
<accession>A0A3M2LUT9</accession>
<keyword evidence="4" id="KW-1185">Reference proteome</keyword>
<reference evidence="3 4" key="1">
    <citation type="submission" date="2018-10" db="EMBL/GenBank/DDBJ databases">
        <title>Isolation from soil.</title>
        <authorList>
            <person name="Hu J."/>
        </authorList>
    </citation>
    <scope>NUCLEOTIDE SEQUENCE [LARGE SCALE GENOMIC DNA]</scope>
    <source>
        <strain evidence="3 4">NEAU-Ht49</strain>
    </source>
</reference>
<dbReference type="EMBL" id="RFFG01000051">
    <property type="protein sequence ID" value="RMI40670.1"/>
    <property type="molecule type" value="Genomic_DNA"/>
</dbReference>
<dbReference type="Pfam" id="PF04149">
    <property type="entry name" value="DUF397"/>
    <property type="match status" value="1"/>
</dbReference>
<dbReference type="Proteomes" id="UP000282674">
    <property type="component" value="Unassembled WGS sequence"/>
</dbReference>
<comment type="caution">
    <text evidence="3">The sequence shown here is derived from an EMBL/GenBank/DDBJ whole genome shotgun (WGS) entry which is preliminary data.</text>
</comment>
<name>A0A3M2LUT9_9ACTN</name>
<evidence type="ECO:0000313" key="3">
    <source>
        <dbReference type="EMBL" id="RMI40670.1"/>
    </source>
</evidence>
<evidence type="ECO:0000259" key="2">
    <source>
        <dbReference type="Pfam" id="PF04149"/>
    </source>
</evidence>
<evidence type="ECO:0000313" key="4">
    <source>
        <dbReference type="Proteomes" id="UP000282674"/>
    </source>
</evidence>
<feature type="compositionally biased region" description="Polar residues" evidence="1">
    <location>
        <begin position="1"/>
        <end position="15"/>
    </location>
</feature>
<evidence type="ECO:0000256" key="1">
    <source>
        <dbReference type="SAM" id="MobiDB-lite"/>
    </source>
</evidence>
<organism evidence="3 4">
    <name type="scientific">Actinomadura harenae</name>
    <dbReference type="NCBI Taxonomy" id="2483351"/>
    <lineage>
        <taxon>Bacteria</taxon>
        <taxon>Bacillati</taxon>
        <taxon>Actinomycetota</taxon>
        <taxon>Actinomycetes</taxon>
        <taxon>Streptosporangiales</taxon>
        <taxon>Thermomonosporaceae</taxon>
        <taxon>Actinomadura</taxon>
    </lineage>
</organism>